<keyword evidence="7 8" id="KW-0472">Membrane</keyword>
<evidence type="ECO:0000256" key="7">
    <source>
        <dbReference type="ARBA" id="ARBA00023136"/>
    </source>
</evidence>
<accession>A0A0A0D960</accession>
<keyword evidence="4" id="KW-1003">Cell membrane</keyword>
<comment type="similarity">
    <text evidence="2">Belongs to the AzlC family.</text>
</comment>
<evidence type="ECO:0000256" key="5">
    <source>
        <dbReference type="ARBA" id="ARBA00022692"/>
    </source>
</evidence>
<keyword evidence="3" id="KW-0813">Transport</keyword>
<dbReference type="RefSeq" id="WP_034838578.1">
    <property type="nucleotide sequence ID" value="NZ_JANX01000175.1"/>
</dbReference>
<evidence type="ECO:0000313" key="9">
    <source>
        <dbReference type="EMBL" id="KGM33512.1"/>
    </source>
</evidence>
<comment type="subcellular location">
    <subcellularLocation>
        <location evidence="1">Cell membrane</location>
        <topology evidence="1">Multi-pass membrane protein</topology>
    </subcellularLocation>
</comment>
<evidence type="ECO:0000256" key="6">
    <source>
        <dbReference type="ARBA" id="ARBA00022989"/>
    </source>
</evidence>
<dbReference type="PANTHER" id="PTHR34979:SF1">
    <property type="entry name" value="INNER MEMBRANE PROTEIN YGAZ"/>
    <property type="match status" value="1"/>
</dbReference>
<dbReference type="PANTHER" id="PTHR34979">
    <property type="entry name" value="INNER MEMBRANE PROTEIN YGAZ"/>
    <property type="match status" value="1"/>
</dbReference>
<feature type="transmembrane region" description="Helical" evidence="8">
    <location>
        <begin position="68"/>
        <end position="90"/>
    </location>
</feature>
<dbReference type="OrthoDB" id="7675159at2"/>
<keyword evidence="5 8" id="KW-0812">Transmembrane</keyword>
<evidence type="ECO:0000313" key="10">
    <source>
        <dbReference type="Proteomes" id="UP000029995"/>
    </source>
</evidence>
<dbReference type="Pfam" id="PF03591">
    <property type="entry name" value="AzlC"/>
    <property type="match status" value="1"/>
</dbReference>
<gene>
    <name evidence="9" type="ORF">P409_15375</name>
</gene>
<protein>
    <submittedName>
        <fullName evidence="9">Branched-chain amino acid permease</fullName>
    </submittedName>
</protein>
<evidence type="ECO:0000256" key="4">
    <source>
        <dbReference type="ARBA" id="ARBA00022475"/>
    </source>
</evidence>
<feature type="transmembrane region" description="Helical" evidence="8">
    <location>
        <begin position="170"/>
        <end position="189"/>
    </location>
</feature>
<dbReference type="GO" id="GO:0005886">
    <property type="term" value="C:plasma membrane"/>
    <property type="evidence" value="ECO:0007669"/>
    <property type="project" value="UniProtKB-SubCell"/>
</dbReference>
<proteinExistence type="inferred from homology"/>
<dbReference type="InterPro" id="IPR011606">
    <property type="entry name" value="Brnchd-chn_aa_trnsp_permease"/>
</dbReference>
<evidence type="ECO:0000256" key="2">
    <source>
        <dbReference type="ARBA" id="ARBA00010735"/>
    </source>
</evidence>
<dbReference type="AlphaFoldDB" id="A0A0A0D960"/>
<evidence type="ECO:0000256" key="8">
    <source>
        <dbReference type="SAM" id="Phobius"/>
    </source>
</evidence>
<feature type="transmembrane region" description="Helical" evidence="8">
    <location>
        <begin position="140"/>
        <end position="164"/>
    </location>
</feature>
<comment type="caution">
    <text evidence="9">The sequence shown here is derived from an EMBL/GenBank/DDBJ whole genome shotgun (WGS) entry which is preliminary data.</text>
</comment>
<organism evidence="9 10">
    <name type="scientific">Inquilinus limosus MP06</name>
    <dbReference type="NCBI Taxonomy" id="1398085"/>
    <lineage>
        <taxon>Bacteria</taxon>
        <taxon>Pseudomonadati</taxon>
        <taxon>Pseudomonadota</taxon>
        <taxon>Alphaproteobacteria</taxon>
        <taxon>Rhodospirillales</taxon>
        <taxon>Rhodospirillaceae</taxon>
        <taxon>Inquilinus</taxon>
    </lineage>
</organism>
<dbReference type="Proteomes" id="UP000029995">
    <property type="component" value="Unassembled WGS sequence"/>
</dbReference>
<feature type="transmembrane region" description="Helical" evidence="8">
    <location>
        <begin position="110"/>
        <end position="128"/>
    </location>
</feature>
<reference evidence="9 10" key="1">
    <citation type="submission" date="2014-01" db="EMBL/GenBank/DDBJ databases">
        <title>Genome sequence determination for a cystic fibrosis isolate, Inquilinus limosus.</title>
        <authorList>
            <person name="Pino M."/>
            <person name="Di Conza J."/>
            <person name="Gutkind G."/>
        </authorList>
    </citation>
    <scope>NUCLEOTIDE SEQUENCE [LARGE SCALE GENOMIC DNA]</scope>
    <source>
        <strain evidence="9 10">MP06</strain>
    </source>
</reference>
<evidence type="ECO:0000256" key="3">
    <source>
        <dbReference type="ARBA" id="ARBA00022448"/>
    </source>
</evidence>
<feature type="transmembrane region" description="Helical" evidence="8">
    <location>
        <begin position="21"/>
        <end position="37"/>
    </location>
</feature>
<sequence>MPDRIRAYASPRAAFRGGARDVLGAPLLVLGASYVGFGSLVRASGLGLPVGLLSTLTGWALPGQMVLIEAYAVGASLLAMAAAVALVNVRLLPMALVLLPGLRVPGRPRWWDYAAAHLVAITGWVQGMRVCPTLPPEQRLPYFVGFAGTLWASCVGWTAVGYYLVTAVPASVSLGLVFLNPLYFILVLTADLRNRARLGSMVLGGALGPLLYQLDPEWGLLATGLIAGTAAFLADRLWRRRHG</sequence>
<feature type="transmembrane region" description="Helical" evidence="8">
    <location>
        <begin position="218"/>
        <end position="238"/>
    </location>
</feature>
<evidence type="ECO:0000256" key="1">
    <source>
        <dbReference type="ARBA" id="ARBA00004651"/>
    </source>
</evidence>
<dbReference type="GO" id="GO:1903785">
    <property type="term" value="P:L-valine transmembrane transport"/>
    <property type="evidence" value="ECO:0007669"/>
    <property type="project" value="TreeGrafter"/>
</dbReference>
<keyword evidence="6 8" id="KW-1133">Transmembrane helix</keyword>
<name>A0A0A0D960_9PROT</name>
<dbReference type="EMBL" id="JANX01000175">
    <property type="protein sequence ID" value="KGM33512.1"/>
    <property type="molecule type" value="Genomic_DNA"/>
</dbReference>